<sequence>MTSIFHSGLSKDLSSILYDADDFNVIIQVGENQNTKEFRAHSVILRARSPYFKSAFSSGWISKKNNMITFNKPNIAPTVFEVVLKYIYTGELDLTKQSGEDILGLLVSSDELLIDELFNHVQDYLIEKQTSLVQKNFVLVLHTVFQLTSCKKLQDYCLESICEDPKPFISSKMFPSLDKDILFGLLKRDDLQIEEVVAWDYLIKWGIEQTPGLGSKNSDRTKWNKENYKALKKTLNQFIPLIRFVEISSDDFFDKVRPYKTIIPHHIYEELEEFYYKKALPKTTTLPPRTGKSGSLTSTIIKPKLANIISNWFDRNSSPFADNSKHKFNLIYLMSRDGLNNVAFYNKCNGQGPFVVLIRVQSKKIYGGYNPIGYAGGYGKLSQWLTSTESFVFSFENDQDIHNMKIGRVTNSSCSVYEAYNYSNFFNFGNILFIKGQNLHVGFDNNYYENIFGERKTLIIEEIEVFSVVKK</sequence>
<dbReference type="Pfam" id="PF07534">
    <property type="entry name" value="TLD"/>
    <property type="match status" value="1"/>
</dbReference>
<dbReference type="EMBL" id="JEMT01027689">
    <property type="protein sequence ID" value="EXX56509.1"/>
    <property type="molecule type" value="Genomic_DNA"/>
</dbReference>
<dbReference type="Pfam" id="PF07707">
    <property type="entry name" value="BACK"/>
    <property type="match status" value="1"/>
</dbReference>
<gene>
    <name evidence="3" type="ORF">RirG_215620</name>
</gene>
<dbReference type="SMR" id="A0A015JNH4"/>
<dbReference type="Proteomes" id="UP000022910">
    <property type="component" value="Unassembled WGS sequence"/>
</dbReference>
<evidence type="ECO:0000259" key="2">
    <source>
        <dbReference type="PROSITE" id="PS51886"/>
    </source>
</evidence>
<dbReference type="OrthoDB" id="1893551at2759"/>
<feature type="domain" description="BTB" evidence="1">
    <location>
        <begin position="23"/>
        <end position="96"/>
    </location>
</feature>
<dbReference type="InterPro" id="IPR006571">
    <property type="entry name" value="TLDc_dom"/>
</dbReference>
<comment type="caution">
    <text evidence="3">The sequence shown here is derived from an EMBL/GenBank/DDBJ whole genome shotgun (WGS) entry which is preliminary data.</text>
</comment>
<dbReference type="AlphaFoldDB" id="A0A015JNH4"/>
<accession>A0A015JNH4</accession>
<organism evidence="3 4">
    <name type="scientific">Rhizophagus irregularis (strain DAOM 197198w)</name>
    <name type="common">Glomus intraradices</name>
    <dbReference type="NCBI Taxonomy" id="1432141"/>
    <lineage>
        <taxon>Eukaryota</taxon>
        <taxon>Fungi</taxon>
        <taxon>Fungi incertae sedis</taxon>
        <taxon>Mucoromycota</taxon>
        <taxon>Glomeromycotina</taxon>
        <taxon>Glomeromycetes</taxon>
        <taxon>Glomerales</taxon>
        <taxon>Glomeraceae</taxon>
        <taxon>Rhizophagus</taxon>
    </lineage>
</organism>
<dbReference type="CDD" id="cd18186">
    <property type="entry name" value="BTB_POZ_ZBTB_KLHL-like"/>
    <property type="match status" value="1"/>
</dbReference>
<keyword evidence="4" id="KW-1185">Reference proteome</keyword>
<evidence type="ECO:0000313" key="4">
    <source>
        <dbReference type="Proteomes" id="UP000022910"/>
    </source>
</evidence>
<dbReference type="InterPro" id="IPR011333">
    <property type="entry name" value="SKP1/BTB/POZ_sf"/>
</dbReference>
<dbReference type="SMART" id="SM00225">
    <property type="entry name" value="BTB"/>
    <property type="match status" value="1"/>
</dbReference>
<feature type="domain" description="TLDc" evidence="2">
    <location>
        <begin position="299"/>
        <end position="469"/>
    </location>
</feature>
<dbReference type="PANTHER" id="PTHR46306">
    <property type="entry name" value="BTB/POZ DOMAIN-CONTAINING PROTEIN 9"/>
    <property type="match status" value="1"/>
</dbReference>
<evidence type="ECO:0008006" key="5">
    <source>
        <dbReference type="Google" id="ProtNLM"/>
    </source>
</evidence>
<dbReference type="Gene3D" id="3.30.710.10">
    <property type="entry name" value="Potassium Channel Kv1.1, Chain A"/>
    <property type="match status" value="1"/>
</dbReference>
<dbReference type="SUPFAM" id="SSF54695">
    <property type="entry name" value="POZ domain"/>
    <property type="match status" value="1"/>
</dbReference>
<dbReference type="SMART" id="SM00875">
    <property type="entry name" value="BACK"/>
    <property type="match status" value="1"/>
</dbReference>
<dbReference type="PROSITE" id="PS50097">
    <property type="entry name" value="BTB"/>
    <property type="match status" value="1"/>
</dbReference>
<dbReference type="PROSITE" id="PS51886">
    <property type="entry name" value="TLDC"/>
    <property type="match status" value="1"/>
</dbReference>
<dbReference type="InterPro" id="IPR000210">
    <property type="entry name" value="BTB/POZ_dom"/>
</dbReference>
<evidence type="ECO:0000313" key="3">
    <source>
        <dbReference type="EMBL" id="EXX56509.1"/>
    </source>
</evidence>
<name>A0A015JNH4_RHIIW</name>
<protein>
    <recommendedName>
        <fullName evidence="5">Serine-enriched protein</fullName>
    </recommendedName>
</protein>
<proteinExistence type="predicted"/>
<dbReference type="Pfam" id="PF00651">
    <property type="entry name" value="BTB"/>
    <property type="match status" value="1"/>
</dbReference>
<dbReference type="PANTHER" id="PTHR46306:SF1">
    <property type="entry name" value="BTB_POZ DOMAIN-CONTAINING PROTEIN 9"/>
    <property type="match status" value="1"/>
</dbReference>
<reference evidence="3 4" key="1">
    <citation type="submission" date="2014-02" db="EMBL/GenBank/DDBJ databases">
        <title>Single nucleus genome sequencing reveals high similarity among nuclei of an endomycorrhizal fungus.</title>
        <authorList>
            <person name="Lin K."/>
            <person name="Geurts R."/>
            <person name="Zhang Z."/>
            <person name="Limpens E."/>
            <person name="Saunders D.G."/>
            <person name="Mu D."/>
            <person name="Pang E."/>
            <person name="Cao H."/>
            <person name="Cha H."/>
            <person name="Lin T."/>
            <person name="Zhou Q."/>
            <person name="Shang Y."/>
            <person name="Li Y."/>
            <person name="Ivanov S."/>
            <person name="Sharma T."/>
            <person name="Velzen R.V."/>
            <person name="Ruijter N.D."/>
            <person name="Aanen D.K."/>
            <person name="Win J."/>
            <person name="Kamoun S."/>
            <person name="Bisseling T."/>
            <person name="Huang S."/>
        </authorList>
    </citation>
    <scope>NUCLEOTIDE SEQUENCE [LARGE SCALE GENOMIC DNA]</scope>
    <source>
        <strain evidence="4">DAOM197198w</strain>
    </source>
</reference>
<evidence type="ECO:0000259" key="1">
    <source>
        <dbReference type="PROSITE" id="PS50097"/>
    </source>
</evidence>
<dbReference type="GO" id="GO:0005737">
    <property type="term" value="C:cytoplasm"/>
    <property type="evidence" value="ECO:0007669"/>
    <property type="project" value="TreeGrafter"/>
</dbReference>
<dbReference type="InterPro" id="IPR052407">
    <property type="entry name" value="BTB_POZ_domain_cont_9"/>
</dbReference>
<dbReference type="HOGENOM" id="CLU_021542_0_1_1"/>
<dbReference type="InterPro" id="IPR011705">
    <property type="entry name" value="BACK"/>
</dbReference>